<evidence type="ECO:0000313" key="1">
    <source>
        <dbReference type="EMBL" id="GFS87194.1"/>
    </source>
</evidence>
<keyword evidence="2" id="KW-1185">Reference proteome</keyword>
<proteinExistence type="predicted"/>
<dbReference type="AlphaFoldDB" id="A0A8X6N051"/>
<name>A0A8X6N051_NEPPI</name>
<organism evidence="1 2">
    <name type="scientific">Nephila pilipes</name>
    <name type="common">Giant wood spider</name>
    <name type="synonym">Nephila maculata</name>
    <dbReference type="NCBI Taxonomy" id="299642"/>
    <lineage>
        <taxon>Eukaryota</taxon>
        <taxon>Metazoa</taxon>
        <taxon>Ecdysozoa</taxon>
        <taxon>Arthropoda</taxon>
        <taxon>Chelicerata</taxon>
        <taxon>Arachnida</taxon>
        <taxon>Araneae</taxon>
        <taxon>Araneomorphae</taxon>
        <taxon>Entelegynae</taxon>
        <taxon>Araneoidea</taxon>
        <taxon>Nephilidae</taxon>
        <taxon>Nephila</taxon>
    </lineage>
</organism>
<reference evidence="1" key="1">
    <citation type="submission" date="2020-08" db="EMBL/GenBank/DDBJ databases">
        <title>Multicomponent nature underlies the extraordinary mechanical properties of spider dragline silk.</title>
        <authorList>
            <person name="Kono N."/>
            <person name="Nakamura H."/>
            <person name="Mori M."/>
            <person name="Yoshida Y."/>
            <person name="Ohtoshi R."/>
            <person name="Malay A.D."/>
            <person name="Moran D.A.P."/>
            <person name="Tomita M."/>
            <person name="Numata K."/>
            <person name="Arakawa K."/>
        </authorList>
    </citation>
    <scope>NUCLEOTIDE SEQUENCE</scope>
</reference>
<protein>
    <submittedName>
        <fullName evidence="1">Uncharacterized protein</fullName>
    </submittedName>
</protein>
<accession>A0A8X6N051</accession>
<gene>
    <name evidence="1" type="ORF">NPIL_265511</name>
</gene>
<dbReference type="Proteomes" id="UP000887013">
    <property type="component" value="Unassembled WGS sequence"/>
</dbReference>
<comment type="caution">
    <text evidence="1">The sequence shown here is derived from an EMBL/GenBank/DDBJ whole genome shotgun (WGS) entry which is preliminary data.</text>
</comment>
<evidence type="ECO:0000313" key="2">
    <source>
        <dbReference type="Proteomes" id="UP000887013"/>
    </source>
</evidence>
<dbReference type="EMBL" id="BMAW01098880">
    <property type="protein sequence ID" value="GFS87194.1"/>
    <property type="molecule type" value="Genomic_DNA"/>
</dbReference>
<sequence length="107" mass="12922">MIALTEKPLRFKNDTLKKMSSFLKRILFRLVMALSTFTKRSKNKNKRMRVLVRRVRLVSSMMSIQEKNRQIKVCPYSHFLKRMELLRLYSDRILFPFRKSGFLFETG</sequence>